<evidence type="ECO:0000313" key="8">
    <source>
        <dbReference type="Proteomes" id="UP000821866"/>
    </source>
</evidence>
<feature type="domain" description="THAP-type" evidence="6">
    <location>
        <begin position="4"/>
        <end position="45"/>
    </location>
</feature>
<evidence type="ECO:0000313" key="7">
    <source>
        <dbReference type="EMBL" id="KAH8035072.1"/>
    </source>
</evidence>
<keyword evidence="5" id="KW-1133">Transmembrane helix</keyword>
<evidence type="ECO:0000256" key="5">
    <source>
        <dbReference type="SAM" id="Phobius"/>
    </source>
</evidence>
<dbReference type="SUPFAM" id="SSF57716">
    <property type="entry name" value="Glucocorticoid receptor-like (DNA-binding domain)"/>
    <property type="match status" value="1"/>
</dbReference>
<dbReference type="InterPro" id="IPR006612">
    <property type="entry name" value="THAP_Znf"/>
</dbReference>
<comment type="caution">
    <text evidence="7">The sequence shown here is derived from an EMBL/GenBank/DDBJ whole genome shotgun (WGS) entry which is preliminary data.</text>
</comment>
<reference evidence="7" key="2">
    <citation type="submission" date="2021-09" db="EMBL/GenBank/DDBJ databases">
        <authorList>
            <person name="Jia N."/>
            <person name="Wang J."/>
            <person name="Shi W."/>
            <person name="Du L."/>
            <person name="Sun Y."/>
            <person name="Zhan W."/>
            <person name="Jiang J."/>
            <person name="Wang Q."/>
            <person name="Zhang B."/>
            <person name="Ji P."/>
            <person name="Sakyi L.B."/>
            <person name="Cui X."/>
            <person name="Yuan T."/>
            <person name="Jiang B."/>
            <person name="Yang W."/>
            <person name="Lam T.T.-Y."/>
            <person name="Chang Q."/>
            <person name="Ding S."/>
            <person name="Wang X."/>
            <person name="Zhu J."/>
            <person name="Ruan X."/>
            <person name="Zhao L."/>
            <person name="Wei J."/>
            <person name="Que T."/>
            <person name="Du C."/>
            <person name="Cheng J."/>
            <person name="Dai P."/>
            <person name="Han X."/>
            <person name="Huang E."/>
            <person name="Gao Y."/>
            <person name="Liu J."/>
            <person name="Shao H."/>
            <person name="Ye R."/>
            <person name="Li L."/>
            <person name="Wei W."/>
            <person name="Wang X."/>
            <person name="Wang C."/>
            <person name="Huo Q."/>
            <person name="Li W."/>
            <person name="Guo W."/>
            <person name="Chen H."/>
            <person name="Chen S."/>
            <person name="Zhou L."/>
            <person name="Zhou L."/>
            <person name="Ni X."/>
            <person name="Tian J."/>
            <person name="Zhou Y."/>
            <person name="Sheng Y."/>
            <person name="Liu T."/>
            <person name="Pan Y."/>
            <person name="Xia L."/>
            <person name="Li J."/>
            <person name="Zhao F."/>
            <person name="Cao W."/>
        </authorList>
    </citation>
    <scope>NUCLEOTIDE SEQUENCE</scope>
    <source>
        <strain evidence="7">Rmic-2018</strain>
        <tissue evidence="7">Larvae</tissue>
    </source>
</reference>
<evidence type="ECO:0000259" key="6">
    <source>
        <dbReference type="Pfam" id="PF05485"/>
    </source>
</evidence>
<feature type="transmembrane region" description="Helical" evidence="5">
    <location>
        <begin position="44"/>
        <end position="72"/>
    </location>
</feature>
<evidence type="ECO:0000256" key="1">
    <source>
        <dbReference type="ARBA" id="ARBA00022723"/>
    </source>
</evidence>
<name>A0A9J6ELZ7_RHIMP</name>
<gene>
    <name evidence="7" type="ORF">HPB51_004313</name>
</gene>
<dbReference type="GO" id="GO:0003677">
    <property type="term" value="F:DNA binding"/>
    <property type="evidence" value="ECO:0007669"/>
    <property type="project" value="UniProtKB-KW"/>
</dbReference>
<keyword evidence="4" id="KW-0238">DNA-binding</keyword>
<dbReference type="GO" id="GO:0008270">
    <property type="term" value="F:zinc ion binding"/>
    <property type="evidence" value="ECO:0007669"/>
    <property type="project" value="UniProtKB-KW"/>
</dbReference>
<dbReference type="Pfam" id="PF05485">
    <property type="entry name" value="THAP"/>
    <property type="match status" value="1"/>
</dbReference>
<evidence type="ECO:0000256" key="4">
    <source>
        <dbReference type="ARBA" id="ARBA00023125"/>
    </source>
</evidence>
<keyword evidence="1" id="KW-0479">Metal-binding</keyword>
<keyword evidence="5" id="KW-0812">Transmembrane</keyword>
<reference evidence="7" key="1">
    <citation type="journal article" date="2020" name="Cell">
        <title>Large-Scale Comparative Analyses of Tick Genomes Elucidate Their Genetic Diversity and Vector Capacities.</title>
        <authorList>
            <consortium name="Tick Genome and Microbiome Consortium (TIGMIC)"/>
            <person name="Jia N."/>
            <person name="Wang J."/>
            <person name="Shi W."/>
            <person name="Du L."/>
            <person name="Sun Y."/>
            <person name="Zhan W."/>
            <person name="Jiang J.F."/>
            <person name="Wang Q."/>
            <person name="Zhang B."/>
            <person name="Ji P."/>
            <person name="Bell-Sakyi L."/>
            <person name="Cui X.M."/>
            <person name="Yuan T.T."/>
            <person name="Jiang B.G."/>
            <person name="Yang W.F."/>
            <person name="Lam T.T."/>
            <person name="Chang Q.C."/>
            <person name="Ding S.J."/>
            <person name="Wang X.J."/>
            <person name="Zhu J.G."/>
            <person name="Ruan X.D."/>
            <person name="Zhao L."/>
            <person name="Wei J.T."/>
            <person name="Ye R.Z."/>
            <person name="Que T.C."/>
            <person name="Du C.H."/>
            <person name="Zhou Y.H."/>
            <person name="Cheng J.X."/>
            <person name="Dai P.F."/>
            <person name="Guo W.B."/>
            <person name="Han X.H."/>
            <person name="Huang E.J."/>
            <person name="Li L.F."/>
            <person name="Wei W."/>
            <person name="Gao Y.C."/>
            <person name="Liu J.Z."/>
            <person name="Shao H.Z."/>
            <person name="Wang X."/>
            <person name="Wang C.C."/>
            <person name="Yang T.C."/>
            <person name="Huo Q.B."/>
            <person name="Li W."/>
            <person name="Chen H.Y."/>
            <person name="Chen S.E."/>
            <person name="Zhou L.G."/>
            <person name="Ni X.B."/>
            <person name="Tian J.H."/>
            <person name="Sheng Y."/>
            <person name="Liu T."/>
            <person name="Pan Y.S."/>
            <person name="Xia L.Y."/>
            <person name="Li J."/>
            <person name="Zhao F."/>
            <person name="Cao W.C."/>
        </authorList>
    </citation>
    <scope>NUCLEOTIDE SEQUENCE</scope>
    <source>
        <strain evidence="7">Rmic-2018</strain>
    </source>
</reference>
<evidence type="ECO:0000256" key="2">
    <source>
        <dbReference type="ARBA" id="ARBA00022771"/>
    </source>
</evidence>
<sequence>MPGCCVYSCRNRTTDGKKFFSIPRGDHNISRRKIWLHRIERKDFVFSVVSVVLLLQLHTFVICTGTCDIFFISSTSYTCSIAEPDQAAGSPTSSYQAYAQACTEAKTSSSCCQQSTCCWVEEVSE</sequence>
<dbReference type="Proteomes" id="UP000821866">
    <property type="component" value="Chromosome 11"/>
</dbReference>
<keyword evidence="5" id="KW-0472">Membrane</keyword>
<protein>
    <recommendedName>
        <fullName evidence="6">THAP-type domain-containing protein</fullName>
    </recommendedName>
</protein>
<evidence type="ECO:0000256" key="3">
    <source>
        <dbReference type="ARBA" id="ARBA00022833"/>
    </source>
</evidence>
<proteinExistence type="predicted"/>
<accession>A0A9J6ELZ7</accession>
<organism evidence="7 8">
    <name type="scientific">Rhipicephalus microplus</name>
    <name type="common">Cattle tick</name>
    <name type="synonym">Boophilus microplus</name>
    <dbReference type="NCBI Taxonomy" id="6941"/>
    <lineage>
        <taxon>Eukaryota</taxon>
        <taxon>Metazoa</taxon>
        <taxon>Ecdysozoa</taxon>
        <taxon>Arthropoda</taxon>
        <taxon>Chelicerata</taxon>
        <taxon>Arachnida</taxon>
        <taxon>Acari</taxon>
        <taxon>Parasitiformes</taxon>
        <taxon>Ixodida</taxon>
        <taxon>Ixodoidea</taxon>
        <taxon>Ixodidae</taxon>
        <taxon>Rhipicephalinae</taxon>
        <taxon>Rhipicephalus</taxon>
        <taxon>Boophilus</taxon>
    </lineage>
</organism>
<dbReference type="AlphaFoldDB" id="A0A9J6ELZ7"/>
<keyword evidence="2" id="KW-0863">Zinc-finger</keyword>
<keyword evidence="8" id="KW-1185">Reference proteome</keyword>
<dbReference type="EMBL" id="JABSTU010000003">
    <property type="protein sequence ID" value="KAH8035072.1"/>
    <property type="molecule type" value="Genomic_DNA"/>
</dbReference>
<keyword evidence="3" id="KW-0862">Zinc</keyword>